<proteinExistence type="inferred from homology"/>
<name>A0A7Y0YCD2_9ACTO</name>
<comment type="caution">
    <text evidence="6">The sequence shown here is derived from an EMBL/GenBank/DDBJ whole genome shotgun (WGS) entry which is preliminary data.</text>
</comment>
<dbReference type="GO" id="GO:0046872">
    <property type="term" value="F:metal ion binding"/>
    <property type="evidence" value="ECO:0007669"/>
    <property type="project" value="UniProtKB-KW"/>
</dbReference>
<accession>A0A7Y0YCD2</accession>
<sequence length="270" mass="27892">MMKKFARLGAGLAILALAATGLTACGSDNSKPADSEPSKTADAKMIQVFAAASLKASFSELGESFQKENPDITVKFNFDGSSSLFDQMQGGAKADVFASADEKNMKKATDAGLNAGEPSIFVNNTLTLAVPKGNPAGVTGLNDSLNGKKLVICADGVPCGNAYRELAQKVGFTGQAVSEETSVKDVMGKVVSGEADAGVVYQTDALAEKDSVDTIEIPGSDTVVNAYPIMVTKMAAENGNDAAAKAFVDFVLSDAAQKVFAKYGFMSPAK</sequence>
<gene>
    <name evidence="6" type="primary">modA</name>
    <name evidence="6" type="ORF">HHJ67_06580</name>
</gene>
<evidence type="ECO:0000256" key="5">
    <source>
        <dbReference type="SAM" id="SignalP"/>
    </source>
</evidence>
<dbReference type="EMBL" id="JABCUI010000003">
    <property type="protein sequence ID" value="NMW87418.1"/>
    <property type="molecule type" value="Genomic_DNA"/>
</dbReference>
<dbReference type="GO" id="GO:0015689">
    <property type="term" value="P:molybdate ion transport"/>
    <property type="evidence" value="ECO:0007669"/>
    <property type="project" value="InterPro"/>
</dbReference>
<dbReference type="OMA" id="VCAPQVP"/>
<keyword evidence="3 5" id="KW-0732">Signal</keyword>
<feature type="binding site" evidence="4">
    <location>
        <position position="81"/>
    </location>
    <ligand>
        <name>molybdate</name>
        <dbReference type="ChEBI" id="CHEBI:36264"/>
    </ligand>
</feature>
<dbReference type="NCBIfam" id="TIGR01256">
    <property type="entry name" value="modA"/>
    <property type="match status" value="1"/>
</dbReference>
<dbReference type="GO" id="GO:0030973">
    <property type="term" value="F:molybdate ion binding"/>
    <property type="evidence" value="ECO:0007669"/>
    <property type="project" value="TreeGrafter"/>
</dbReference>
<feature type="binding site" evidence="4">
    <location>
        <position position="53"/>
    </location>
    <ligand>
        <name>molybdate</name>
        <dbReference type="ChEBI" id="CHEBI:36264"/>
    </ligand>
</feature>
<evidence type="ECO:0000313" key="6">
    <source>
        <dbReference type="EMBL" id="NMW87418.1"/>
    </source>
</evidence>
<feature type="chain" id="PRO_5039204164" evidence="5">
    <location>
        <begin position="19"/>
        <end position="270"/>
    </location>
</feature>
<dbReference type="PIRSF" id="PIRSF004846">
    <property type="entry name" value="ModA"/>
    <property type="match status" value="1"/>
</dbReference>
<feature type="binding site" evidence="4">
    <location>
        <position position="201"/>
    </location>
    <ligand>
        <name>molybdate</name>
        <dbReference type="ChEBI" id="CHEBI:36264"/>
    </ligand>
</feature>
<organism evidence="6 7">
    <name type="scientific">Mobiluncus curtisii</name>
    <dbReference type="NCBI Taxonomy" id="2051"/>
    <lineage>
        <taxon>Bacteria</taxon>
        <taxon>Bacillati</taxon>
        <taxon>Actinomycetota</taxon>
        <taxon>Actinomycetes</taxon>
        <taxon>Actinomycetales</taxon>
        <taxon>Actinomycetaceae</taxon>
        <taxon>Mobiluncus</taxon>
    </lineage>
</organism>
<reference evidence="6 7" key="1">
    <citation type="submission" date="2020-04" db="EMBL/GenBank/DDBJ databases">
        <title>Antimicrobial susceptibility and clonality of vaginal-derived multi-drug resistant Mobiluncus isolates in China.</title>
        <authorList>
            <person name="Zhang X."/>
        </authorList>
    </citation>
    <scope>NUCLEOTIDE SEQUENCE [LARGE SCALE GENOMIC DNA]</scope>
    <source>
        <strain evidence="6 7">19</strain>
    </source>
</reference>
<dbReference type="RefSeq" id="WP_013189404.1">
    <property type="nucleotide sequence ID" value="NZ_CP068112.1"/>
</dbReference>
<dbReference type="GeneID" id="55565570"/>
<comment type="similarity">
    <text evidence="1">Belongs to the bacterial solute-binding protein ModA family.</text>
</comment>
<dbReference type="AlphaFoldDB" id="A0A7Y0YCD2"/>
<evidence type="ECO:0000256" key="3">
    <source>
        <dbReference type="ARBA" id="ARBA00022729"/>
    </source>
</evidence>
<dbReference type="InterPro" id="IPR050682">
    <property type="entry name" value="ModA/WtpA"/>
</dbReference>
<evidence type="ECO:0000256" key="4">
    <source>
        <dbReference type="PIRSR" id="PIRSR004846-1"/>
    </source>
</evidence>
<dbReference type="Pfam" id="PF13531">
    <property type="entry name" value="SBP_bac_11"/>
    <property type="match status" value="1"/>
</dbReference>
<keyword evidence="2 4" id="KW-0479">Metal-binding</keyword>
<dbReference type="Proteomes" id="UP000553981">
    <property type="component" value="Unassembled WGS sequence"/>
</dbReference>
<dbReference type="InterPro" id="IPR005950">
    <property type="entry name" value="ModA"/>
</dbReference>
<dbReference type="PANTHER" id="PTHR30632">
    <property type="entry name" value="MOLYBDATE-BINDING PERIPLASMIC PROTEIN"/>
    <property type="match status" value="1"/>
</dbReference>
<feature type="binding site" evidence="4">
    <location>
        <position position="183"/>
    </location>
    <ligand>
        <name>molybdate</name>
        <dbReference type="ChEBI" id="CHEBI:36264"/>
    </ligand>
</feature>
<dbReference type="PROSITE" id="PS51257">
    <property type="entry name" value="PROKAR_LIPOPROTEIN"/>
    <property type="match status" value="1"/>
</dbReference>
<feature type="signal peptide" evidence="5">
    <location>
        <begin position="1"/>
        <end position="18"/>
    </location>
</feature>
<protein>
    <submittedName>
        <fullName evidence="6">Molybdate ABC transporter substrate-binding protein</fullName>
    </submittedName>
</protein>
<evidence type="ECO:0000256" key="1">
    <source>
        <dbReference type="ARBA" id="ARBA00009175"/>
    </source>
</evidence>
<dbReference type="Gene3D" id="3.40.190.10">
    <property type="entry name" value="Periplasmic binding protein-like II"/>
    <property type="match status" value="2"/>
</dbReference>
<keyword evidence="4" id="KW-0500">Molybdenum</keyword>
<evidence type="ECO:0000313" key="7">
    <source>
        <dbReference type="Proteomes" id="UP000553981"/>
    </source>
</evidence>
<dbReference type="PANTHER" id="PTHR30632:SF0">
    <property type="entry name" value="SULFATE-BINDING PROTEIN"/>
    <property type="match status" value="1"/>
</dbReference>
<dbReference type="SUPFAM" id="SSF53850">
    <property type="entry name" value="Periplasmic binding protein-like II"/>
    <property type="match status" value="1"/>
</dbReference>
<evidence type="ECO:0000256" key="2">
    <source>
        <dbReference type="ARBA" id="ARBA00022723"/>
    </source>
</evidence>